<dbReference type="AlphaFoldDB" id="A0A6C0E806"/>
<dbReference type="EMBL" id="MN739751">
    <property type="protein sequence ID" value="QHT24928.1"/>
    <property type="molecule type" value="Genomic_DNA"/>
</dbReference>
<feature type="transmembrane region" description="Helical" evidence="1">
    <location>
        <begin position="6"/>
        <end position="30"/>
    </location>
</feature>
<reference evidence="2" key="1">
    <citation type="journal article" date="2020" name="Nature">
        <title>Giant virus diversity and host interactions through global metagenomics.</title>
        <authorList>
            <person name="Schulz F."/>
            <person name="Roux S."/>
            <person name="Paez-Espino D."/>
            <person name="Jungbluth S."/>
            <person name="Walsh D.A."/>
            <person name="Denef V.J."/>
            <person name="McMahon K.D."/>
            <person name="Konstantinidis K.T."/>
            <person name="Eloe-Fadrosh E.A."/>
            <person name="Kyrpides N.C."/>
            <person name="Woyke T."/>
        </authorList>
    </citation>
    <scope>NUCLEOTIDE SEQUENCE</scope>
    <source>
        <strain evidence="2">GVMAG-M-3300023179-150</strain>
    </source>
</reference>
<sequence>MQPPEVIFFTIIYITALIFAIPPTIIGDYLTLNSTNQTKINKLNKMLRHMIMAIPLTLVLIIFFQYRQTKLGGFMIHRCLITLLVIYMVTIMIYIALIPPSSVNVPDPKNPPKSKLKLKLNTSFYILISPLLIIFIGGVLDFLFSYYDENLLVSGFLNE</sequence>
<feature type="transmembrane region" description="Helical" evidence="1">
    <location>
        <begin position="80"/>
        <end position="103"/>
    </location>
</feature>
<accession>A0A6C0E806</accession>
<protein>
    <submittedName>
        <fullName evidence="2">Uncharacterized protein</fullName>
    </submittedName>
</protein>
<keyword evidence="1" id="KW-0812">Transmembrane</keyword>
<name>A0A6C0E806_9ZZZZ</name>
<feature type="transmembrane region" description="Helical" evidence="1">
    <location>
        <begin position="50"/>
        <end position="68"/>
    </location>
</feature>
<organism evidence="2">
    <name type="scientific">viral metagenome</name>
    <dbReference type="NCBI Taxonomy" id="1070528"/>
    <lineage>
        <taxon>unclassified sequences</taxon>
        <taxon>metagenomes</taxon>
        <taxon>organismal metagenomes</taxon>
    </lineage>
</organism>
<proteinExistence type="predicted"/>
<keyword evidence="1" id="KW-1133">Transmembrane helix</keyword>
<feature type="transmembrane region" description="Helical" evidence="1">
    <location>
        <begin position="124"/>
        <end position="147"/>
    </location>
</feature>
<keyword evidence="1" id="KW-0472">Membrane</keyword>
<evidence type="ECO:0000256" key="1">
    <source>
        <dbReference type="SAM" id="Phobius"/>
    </source>
</evidence>
<evidence type="ECO:0000313" key="2">
    <source>
        <dbReference type="EMBL" id="QHT24928.1"/>
    </source>
</evidence>